<dbReference type="InterPro" id="IPR036465">
    <property type="entry name" value="vWFA_dom_sf"/>
</dbReference>
<organism evidence="2 3">
    <name type="scientific">Rubrivivax gelatinosus</name>
    <name type="common">Rhodocyclus gelatinosus</name>
    <name type="synonym">Rhodopseudomonas gelatinosa</name>
    <dbReference type="NCBI Taxonomy" id="28068"/>
    <lineage>
        <taxon>Bacteria</taxon>
        <taxon>Pseudomonadati</taxon>
        <taxon>Pseudomonadota</taxon>
        <taxon>Betaproteobacteria</taxon>
        <taxon>Burkholderiales</taxon>
        <taxon>Sphaerotilaceae</taxon>
        <taxon>Rubrivivax</taxon>
    </lineage>
</organism>
<keyword evidence="1" id="KW-0732">Signal</keyword>
<comment type="caution">
    <text evidence="2">The sequence shown here is derived from an EMBL/GenBank/DDBJ whole genome shotgun (WGS) entry which is preliminary data.</text>
</comment>
<dbReference type="SUPFAM" id="SSF53300">
    <property type="entry name" value="vWA-like"/>
    <property type="match status" value="1"/>
</dbReference>
<proteinExistence type="predicted"/>
<evidence type="ECO:0000313" key="3">
    <source>
        <dbReference type="Proteomes" id="UP000295106"/>
    </source>
</evidence>
<protein>
    <submittedName>
        <fullName evidence="2">MxaL protein</fullName>
    </submittedName>
</protein>
<dbReference type="AlphaFoldDB" id="A0A4R2M9L5"/>
<name>A0A4R2M9L5_RUBGE</name>
<accession>A0A4R2M9L5</accession>
<gene>
    <name evidence="2" type="ORF">EV684_10824</name>
</gene>
<evidence type="ECO:0000313" key="2">
    <source>
        <dbReference type="EMBL" id="TCP01685.1"/>
    </source>
</evidence>
<evidence type="ECO:0000256" key="1">
    <source>
        <dbReference type="SAM" id="SignalP"/>
    </source>
</evidence>
<dbReference type="RefSeq" id="WP_132647756.1">
    <property type="nucleotide sequence ID" value="NZ_CP181386.1"/>
</dbReference>
<sequence length="337" mass="35806">MATALRAWLRRRPRLLLAALSALAFAAAIARPAIPWPRTLGSTLLVVDITQSMNVVDMRWQGRPTSRLDYTRALLRQLLAELPCGHRAGLAVFSERKALMLLAPVEVCAHYAVLDDALGGIDWRMAWAADSHLYYGSYSALAEIERRWPGGTLAFFTDGDQAPALFPGREPRYERHAGSPAGVLFGVGGDTPQPVPRLDADGRVAGYWTEEEAAGFASAGAPTLSVADMERMAQGADVRNQSQRPADAPAGHLSARNDTALAAVARAAGLRHVTARDPGSVLEALLALPGTQRTTQRLELHGALVALGALALLASLVPARRPRAAGLASPLAKGTTP</sequence>
<reference evidence="2 3" key="1">
    <citation type="submission" date="2019-03" db="EMBL/GenBank/DDBJ databases">
        <title>Genomic Encyclopedia of Type Strains, Phase IV (KMG-IV): sequencing the most valuable type-strain genomes for metagenomic binning, comparative biology and taxonomic classification.</title>
        <authorList>
            <person name="Goeker M."/>
        </authorList>
    </citation>
    <scope>NUCLEOTIDE SEQUENCE [LARGE SCALE GENOMIC DNA]</scope>
    <source>
        <strain evidence="2 3">DSM 1709</strain>
    </source>
</reference>
<feature type="chain" id="PRO_5020390868" evidence="1">
    <location>
        <begin position="31"/>
        <end position="337"/>
    </location>
</feature>
<dbReference type="GeneID" id="99683771"/>
<dbReference type="Gene3D" id="3.40.50.410">
    <property type="entry name" value="von Willebrand factor, type A domain"/>
    <property type="match status" value="1"/>
</dbReference>
<dbReference type="EMBL" id="SLXD01000008">
    <property type="protein sequence ID" value="TCP01685.1"/>
    <property type="molecule type" value="Genomic_DNA"/>
</dbReference>
<dbReference type="OrthoDB" id="8532766at2"/>
<feature type="signal peptide" evidence="1">
    <location>
        <begin position="1"/>
        <end position="30"/>
    </location>
</feature>
<dbReference type="Proteomes" id="UP000295106">
    <property type="component" value="Unassembled WGS sequence"/>
</dbReference>